<dbReference type="STRING" id="93684.SAMN05421853_106245"/>
<keyword evidence="1" id="KW-0732">Signal</keyword>
<dbReference type="EMBL" id="FOXV01000006">
    <property type="protein sequence ID" value="SFQ47324.1"/>
    <property type="molecule type" value="Genomic_DNA"/>
</dbReference>
<dbReference type="Gene3D" id="2.40.160.10">
    <property type="entry name" value="Porin"/>
    <property type="match status" value="1"/>
</dbReference>
<feature type="chain" id="PRO_5017279380" description="Porin" evidence="1">
    <location>
        <begin position="24"/>
        <end position="304"/>
    </location>
</feature>
<keyword evidence="3" id="KW-1185">Reference proteome</keyword>
<dbReference type="InterPro" id="IPR023614">
    <property type="entry name" value="Porin_dom_sf"/>
</dbReference>
<protein>
    <recommendedName>
        <fullName evidence="4">Porin</fullName>
    </recommendedName>
</protein>
<sequence length="304" mass="31237">MTGKTLTAVGSFLILAMAAPAYAQTSGGAALTLGYGMGEVEGSDFQTSLMAFDADIANGPLTFDLDLSRAAQGGDDDFDATLFTGEILPKYWFSPAGGVGLYFSSTTVDADGVDSVTANSYGLEGTYRAAGLETSAFIGETDASDLVGDDVDITDYGLRVRYDVNTQLSLYGKGVNSDFEAGGDTASAQSYALGATYDFGNGLTTFGAHQIATSDEIDSNLHTTSLGVAYNLSAAGRPILLSGEYARYNSEVLGGDADGHNITFGATVLLGDAQAKRLPGAGATRNLAKSDRNAVDGLLSVGGF</sequence>
<dbReference type="RefSeq" id="WP_093011767.1">
    <property type="nucleotide sequence ID" value="NZ_FOXV01000006.1"/>
</dbReference>
<evidence type="ECO:0000313" key="2">
    <source>
        <dbReference type="EMBL" id="SFQ47324.1"/>
    </source>
</evidence>
<evidence type="ECO:0000313" key="3">
    <source>
        <dbReference type="Proteomes" id="UP000243106"/>
    </source>
</evidence>
<organism evidence="2 3">
    <name type="scientific">Roseivivax halotolerans</name>
    <dbReference type="NCBI Taxonomy" id="93684"/>
    <lineage>
        <taxon>Bacteria</taxon>
        <taxon>Pseudomonadati</taxon>
        <taxon>Pseudomonadota</taxon>
        <taxon>Alphaproteobacteria</taxon>
        <taxon>Rhodobacterales</taxon>
        <taxon>Roseobacteraceae</taxon>
        <taxon>Roseivivax</taxon>
    </lineage>
</organism>
<gene>
    <name evidence="2" type="ORF">SAMN05421853_106245</name>
</gene>
<dbReference type="AlphaFoldDB" id="A0A1I5YSQ0"/>
<name>A0A1I5YSQ0_9RHOB</name>
<accession>A0A1I5YSQ0</accession>
<feature type="signal peptide" evidence="1">
    <location>
        <begin position="1"/>
        <end position="23"/>
    </location>
</feature>
<evidence type="ECO:0008006" key="4">
    <source>
        <dbReference type="Google" id="ProtNLM"/>
    </source>
</evidence>
<dbReference type="SUPFAM" id="SSF56935">
    <property type="entry name" value="Porins"/>
    <property type="match status" value="1"/>
</dbReference>
<evidence type="ECO:0000256" key="1">
    <source>
        <dbReference type="SAM" id="SignalP"/>
    </source>
</evidence>
<proteinExistence type="predicted"/>
<reference evidence="3" key="1">
    <citation type="submission" date="2016-10" db="EMBL/GenBank/DDBJ databases">
        <authorList>
            <person name="Varghese N."/>
            <person name="Submissions S."/>
        </authorList>
    </citation>
    <scope>NUCLEOTIDE SEQUENCE [LARGE SCALE GENOMIC DNA]</scope>
    <source>
        <strain evidence="3">JCM 10271</strain>
    </source>
</reference>
<dbReference type="Proteomes" id="UP000243106">
    <property type="component" value="Unassembled WGS sequence"/>
</dbReference>